<keyword evidence="7 10" id="KW-0479">Metal-binding</keyword>
<evidence type="ECO:0000256" key="4">
    <source>
        <dbReference type="ARBA" id="ARBA00017654"/>
    </source>
</evidence>
<comment type="function">
    <text evidence="10">Catalyzes the formation of dTDP-glucose, from dTTP and glucose 1-phosphate, as well as its pyrophosphorolysis.</text>
</comment>
<dbReference type="SUPFAM" id="SSF53448">
    <property type="entry name" value="Nucleotide-diphospho-sugar transferases"/>
    <property type="match status" value="1"/>
</dbReference>
<evidence type="ECO:0000313" key="13">
    <source>
        <dbReference type="Proteomes" id="UP001623041"/>
    </source>
</evidence>
<dbReference type="PANTHER" id="PTHR43532:SF1">
    <property type="entry name" value="GLUCOSE-1-PHOSPHATE THYMIDYLYLTRANSFERASE 1"/>
    <property type="match status" value="1"/>
</dbReference>
<comment type="cofactor">
    <cofactor evidence="1">
        <name>Mg(2+)</name>
        <dbReference type="ChEBI" id="CHEBI:18420"/>
    </cofactor>
</comment>
<keyword evidence="8 10" id="KW-0460">Magnesium</keyword>
<evidence type="ECO:0000256" key="8">
    <source>
        <dbReference type="ARBA" id="ARBA00022842"/>
    </source>
</evidence>
<evidence type="ECO:0000256" key="6">
    <source>
        <dbReference type="ARBA" id="ARBA00022695"/>
    </source>
</evidence>
<organism evidence="12 13">
    <name type="scientific">Bacillus salipaludis</name>
    <dbReference type="NCBI Taxonomy" id="2547811"/>
    <lineage>
        <taxon>Bacteria</taxon>
        <taxon>Bacillati</taxon>
        <taxon>Bacillota</taxon>
        <taxon>Bacilli</taxon>
        <taxon>Bacillales</taxon>
        <taxon>Bacillaceae</taxon>
        <taxon>Bacillus</taxon>
    </lineage>
</organism>
<dbReference type="Proteomes" id="UP001623041">
    <property type="component" value="Unassembled WGS sequence"/>
</dbReference>
<dbReference type="EMBL" id="JBJHQH010000027">
    <property type="protein sequence ID" value="MFK9094780.1"/>
    <property type="molecule type" value="Genomic_DNA"/>
</dbReference>
<gene>
    <name evidence="12" type="primary">rfbA</name>
    <name evidence="12" type="ORF">ACJEBI_25310</name>
</gene>
<proteinExistence type="inferred from homology"/>
<dbReference type="Gene3D" id="3.90.550.10">
    <property type="entry name" value="Spore Coat Polysaccharide Biosynthesis Protein SpsA, Chain A"/>
    <property type="match status" value="1"/>
</dbReference>
<evidence type="ECO:0000313" key="12">
    <source>
        <dbReference type="EMBL" id="MFK9094780.1"/>
    </source>
</evidence>
<comment type="similarity">
    <text evidence="2 10">Belongs to the glucose-1-phosphate thymidylyltransferase family.</text>
</comment>
<evidence type="ECO:0000256" key="10">
    <source>
        <dbReference type="RuleBase" id="RU003706"/>
    </source>
</evidence>
<evidence type="ECO:0000256" key="2">
    <source>
        <dbReference type="ARBA" id="ARBA00010480"/>
    </source>
</evidence>
<dbReference type="InterPro" id="IPR005835">
    <property type="entry name" value="NTP_transferase_dom"/>
</dbReference>
<dbReference type="InterPro" id="IPR029044">
    <property type="entry name" value="Nucleotide-diphossugar_trans"/>
</dbReference>
<dbReference type="PANTHER" id="PTHR43532">
    <property type="entry name" value="GLUCOSE-1-PHOSPHATE THYMIDYLYLTRANSFERASE"/>
    <property type="match status" value="1"/>
</dbReference>
<protein>
    <recommendedName>
        <fullName evidence="4 10">Glucose-1-phosphate thymidylyltransferase</fullName>
        <ecNumber evidence="3 10">2.7.7.24</ecNumber>
    </recommendedName>
</protein>
<dbReference type="NCBIfam" id="TIGR01207">
    <property type="entry name" value="rmlA"/>
    <property type="match status" value="1"/>
</dbReference>
<dbReference type="EC" id="2.7.7.24" evidence="3 10"/>
<dbReference type="CDD" id="cd02538">
    <property type="entry name" value="G1P_TT_short"/>
    <property type="match status" value="1"/>
</dbReference>
<comment type="caution">
    <text evidence="12">The sequence shown here is derived from an EMBL/GenBank/DDBJ whole genome shotgun (WGS) entry which is preliminary data.</text>
</comment>
<comment type="catalytic activity">
    <reaction evidence="9 10">
        <text>dTTP + alpha-D-glucose 1-phosphate + H(+) = dTDP-alpha-D-glucose + diphosphate</text>
        <dbReference type="Rhea" id="RHEA:15225"/>
        <dbReference type="ChEBI" id="CHEBI:15378"/>
        <dbReference type="ChEBI" id="CHEBI:33019"/>
        <dbReference type="ChEBI" id="CHEBI:37568"/>
        <dbReference type="ChEBI" id="CHEBI:57477"/>
        <dbReference type="ChEBI" id="CHEBI:58601"/>
        <dbReference type="EC" id="2.7.7.24"/>
    </reaction>
</comment>
<dbReference type="GO" id="GO:0008879">
    <property type="term" value="F:glucose-1-phosphate thymidylyltransferase activity"/>
    <property type="evidence" value="ECO:0007669"/>
    <property type="project" value="UniProtKB-EC"/>
</dbReference>
<evidence type="ECO:0000256" key="1">
    <source>
        <dbReference type="ARBA" id="ARBA00001946"/>
    </source>
</evidence>
<keyword evidence="5 10" id="KW-0808">Transferase</keyword>
<evidence type="ECO:0000259" key="11">
    <source>
        <dbReference type="Pfam" id="PF00483"/>
    </source>
</evidence>
<evidence type="ECO:0000256" key="5">
    <source>
        <dbReference type="ARBA" id="ARBA00022679"/>
    </source>
</evidence>
<dbReference type="RefSeq" id="WP_406583230.1">
    <property type="nucleotide sequence ID" value="NZ_JBJHQH010000027.1"/>
</dbReference>
<keyword evidence="13" id="KW-1185">Reference proteome</keyword>
<keyword evidence="6 10" id="KW-0548">Nucleotidyltransferase</keyword>
<feature type="domain" description="Nucleotidyl transferase" evidence="11">
    <location>
        <begin position="2"/>
        <end position="238"/>
    </location>
</feature>
<name>A0ABW8RMN5_9BACI</name>
<dbReference type="InterPro" id="IPR005907">
    <property type="entry name" value="G1P_thy_trans_s"/>
</dbReference>
<evidence type="ECO:0000256" key="3">
    <source>
        <dbReference type="ARBA" id="ARBA00012461"/>
    </source>
</evidence>
<evidence type="ECO:0000256" key="9">
    <source>
        <dbReference type="ARBA" id="ARBA00049336"/>
    </source>
</evidence>
<accession>A0ABW8RMN5</accession>
<evidence type="ECO:0000256" key="7">
    <source>
        <dbReference type="ARBA" id="ARBA00022723"/>
    </source>
</evidence>
<reference evidence="12 13" key="1">
    <citation type="submission" date="2024-11" db="EMBL/GenBank/DDBJ databases">
        <authorList>
            <person name="Lucas J.A."/>
        </authorList>
    </citation>
    <scope>NUCLEOTIDE SEQUENCE [LARGE SCALE GENOMIC DNA]</scope>
    <source>
        <strain evidence="12 13">Z 5.4</strain>
    </source>
</reference>
<dbReference type="Pfam" id="PF00483">
    <property type="entry name" value="NTP_transferase"/>
    <property type="match status" value="1"/>
</dbReference>
<sequence>MKGIILAGGSGTRLYPLTRSISKHLLPIYDKPMIYYPLSTLMLAGIKEFLIISTSQDIPRYKELLGNGSDIGISISYEVQPSPDGIAQAFIIGEKFIGNDRVALILGDNIFYGFEFQSLLDEAVNQKKGATVFGYYVNDPERFGVIDFLEDGTVTSIEEKPSNPKSNYAVTGLYFYDNRVIEIAKSIQPSARGELEITDVNKAYLEMGDLSVKLLGQSNAWIDTGTHQSLFNASQFIKTVEETQNIKIACIEEIAFQKGYISKENLYNLAKPLMKNDYGKYLMEAAGLKKLRGGK</sequence>